<dbReference type="InterPro" id="IPR000182">
    <property type="entry name" value="GNAT_dom"/>
</dbReference>
<evidence type="ECO:0000259" key="1">
    <source>
        <dbReference type="PROSITE" id="PS51186"/>
    </source>
</evidence>
<sequence>MKFVIRPYHPSDLTSLYKICLLTANSGKDGTKLFNDPDLVGHFYVAPYVVLEPEVSFIVTNNGKPCGYIVGTKDSQKFFENCEKDWFPILRARYPHSSESDSLNDAKAIKRIHEGHKVKEELKDYPAHLHINLLPETQGQGIGRKLMDQFINKLKELRVPALHLEVGKNNPGAINFYEKMGFQIIKEYESSIAYGMKLMSDSHT</sequence>
<reference evidence="2" key="1">
    <citation type="submission" date="2018-06" db="EMBL/GenBank/DDBJ databases">
        <authorList>
            <person name="Zhirakovskaya E."/>
        </authorList>
    </citation>
    <scope>NUCLEOTIDE SEQUENCE</scope>
</reference>
<dbReference type="SUPFAM" id="SSF55729">
    <property type="entry name" value="Acyl-CoA N-acyltransferases (Nat)"/>
    <property type="match status" value="1"/>
</dbReference>
<name>A0A3B1CQP3_9ZZZZ</name>
<protein>
    <recommendedName>
        <fullName evidence="1">N-acetyltransferase domain-containing protein</fullName>
    </recommendedName>
</protein>
<dbReference type="InterPro" id="IPR016181">
    <property type="entry name" value="Acyl_CoA_acyltransferase"/>
</dbReference>
<gene>
    <name evidence="2" type="ORF">MNBD_IGNAVI01-1420</name>
</gene>
<proteinExistence type="predicted"/>
<accession>A0A3B1CQP3</accession>
<dbReference type="Pfam" id="PF00583">
    <property type="entry name" value="Acetyltransf_1"/>
    <property type="match status" value="1"/>
</dbReference>
<dbReference type="Gene3D" id="3.40.630.30">
    <property type="match status" value="1"/>
</dbReference>
<dbReference type="PANTHER" id="PTHR13170">
    <property type="entry name" value="O-GLCNACASE"/>
    <property type="match status" value="1"/>
</dbReference>
<feature type="domain" description="N-acetyltransferase" evidence="1">
    <location>
        <begin position="3"/>
        <end position="201"/>
    </location>
</feature>
<evidence type="ECO:0000313" key="2">
    <source>
        <dbReference type="EMBL" id="VAX26993.1"/>
    </source>
</evidence>
<dbReference type="EMBL" id="UOGD01000363">
    <property type="protein sequence ID" value="VAX26993.1"/>
    <property type="molecule type" value="Genomic_DNA"/>
</dbReference>
<dbReference type="AlphaFoldDB" id="A0A3B1CQP3"/>
<dbReference type="InterPro" id="IPR051822">
    <property type="entry name" value="Glycosyl_Hydrolase_84"/>
</dbReference>
<organism evidence="2">
    <name type="scientific">hydrothermal vent metagenome</name>
    <dbReference type="NCBI Taxonomy" id="652676"/>
    <lineage>
        <taxon>unclassified sequences</taxon>
        <taxon>metagenomes</taxon>
        <taxon>ecological metagenomes</taxon>
    </lineage>
</organism>
<dbReference type="CDD" id="cd04301">
    <property type="entry name" value="NAT_SF"/>
    <property type="match status" value="1"/>
</dbReference>
<dbReference type="PANTHER" id="PTHR13170:SF16">
    <property type="entry name" value="PROTEIN O-GLCNACASE"/>
    <property type="match status" value="1"/>
</dbReference>
<dbReference type="GO" id="GO:0016747">
    <property type="term" value="F:acyltransferase activity, transferring groups other than amino-acyl groups"/>
    <property type="evidence" value="ECO:0007669"/>
    <property type="project" value="InterPro"/>
</dbReference>
<dbReference type="PROSITE" id="PS51186">
    <property type="entry name" value="GNAT"/>
    <property type="match status" value="1"/>
</dbReference>